<dbReference type="AlphaFoldDB" id="A0ABD3R357"/>
<feature type="region of interest" description="Disordered" evidence="3">
    <location>
        <begin position="1"/>
        <end position="21"/>
    </location>
</feature>
<keyword evidence="2" id="KW-0175">Coiled coil</keyword>
<sequence length="329" mass="37261">MAKSLDGFYQESGRGGRDGKPSLSLLYYSKDDAGLFAYLLKSNAEREGKNKGKRSQKVDHSLMELEGMVNYCIKPMCKRKYILGHFGEEIDESVCKKTCDYCIDPRKVEREINASHCMSAVVNSHRLMRAGRVKSMNEGKKYHHDPLADNEGPIDDHILEDDDYFGNDDGLLGITDHVGEDEFTSSSKTTKQRGFVKASQVLSKYEAMEYDIKECQQGKKGGFVNYKARSFDKPRQDDESDAKRYRAVDIPEHLRSGMPDPLEAHKKMPHTTMNGELKSSSSYASESDRLRAEIENLRKQKEAELSCLSSRSSAPTLAVPTLSFKKKWR</sequence>
<dbReference type="Pfam" id="PF16124">
    <property type="entry name" value="RecQ_Zn_bind"/>
    <property type="match status" value="1"/>
</dbReference>
<name>A0ABD3R357_9STRA</name>
<keyword evidence="6" id="KW-1185">Reference proteome</keyword>
<evidence type="ECO:0000313" key="5">
    <source>
        <dbReference type="EMBL" id="KAL3806852.1"/>
    </source>
</evidence>
<proteinExistence type="inferred from homology"/>
<organism evidence="5 6">
    <name type="scientific">Cyclostephanos tholiformis</name>
    <dbReference type="NCBI Taxonomy" id="382380"/>
    <lineage>
        <taxon>Eukaryota</taxon>
        <taxon>Sar</taxon>
        <taxon>Stramenopiles</taxon>
        <taxon>Ochrophyta</taxon>
        <taxon>Bacillariophyta</taxon>
        <taxon>Coscinodiscophyceae</taxon>
        <taxon>Thalassiosirophycidae</taxon>
        <taxon>Stephanodiscales</taxon>
        <taxon>Stephanodiscaceae</taxon>
        <taxon>Cyclostephanos</taxon>
    </lineage>
</organism>
<comment type="similarity">
    <text evidence="1">Belongs to the helicase family. RecQ subfamily.</text>
</comment>
<protein>
    <recommendedName>
        <fullName evidence="4">ATP-dependent DNA helicase RecQ zinc-binding domain-containing protein</fullName>
    </recommendedName>
</protein>
<dbReference type="SUPFAM" id="SSF52540">
    <property type="entry name" value="P-loop containing nucleoside triphosphate hydrolases"/>
    <property type="match status" value="1"/>
</dbReference>
<dbReference type="EMBL" id="JALLPB020000720">
    <property type="protein sequence ID" value="KAL3806852.1"/>
    <property type="molecule type" value="Genomic_DNA"/>
</dbReference>
<feature type="coiled-coil region" evidence="2">
    <location>
        <begin position="280"/>
        <end position="311"/>
    </location>
</feature>
<accession>A0ABD3R357</accession>
<dbReference type="InterPro" id="IPR027417">
    <property type="entry name" value="P-loop_NTPase"/>
</dbReference>
<dbReference type="InterPro" id="IPR032284">
    <property type="entry name" value="RecQ_Zn-bd"/>
</dbReference>
<comment type="caution">
    <text evidence="5">The sequence shown here is derived from an EMBL/GenBank/DDBJ whole genome shotgun (WGS) entry which is preliminary data.</text>
</comment>
<dbReference type="PANTHER" id="PTHR13710">
    <property type="entry name" value="DNA HELICASE RECQ FAMILY MEMBER"/>
    <property type="match status" value="1"/>
</dbReference>
<reference evidence="5 6" key="1">
    <citation type="submission" date="2024-10" db="EMBL/GenBank/DDBJ databases">
        <title>Updated reference genomes for cyclostephanoid diatoms.</title>
        <authorList>
            <person name="Roberts W.R."/>
            <person name="Alverson A.J."/>
        </authorList>
    </citation>
    <scope>NUCLEOTIDE SEQUENCE [LARGE SCALE GENOMIC DNA]</scope>
    <source>
        <strain evidence="5 6">AJA228-03</strain>
    </source>
</reference>
<evidence type="ECO:0000256" key="3">
    <source>
        <dbReference type="SAM" id="MobiDB-lite"/>
    </source>
</evidence>
<dbReference type="Gene3D" id="3.40.50.300">
    <property type="entry name" value="P-loop containing nucleotide triphosphate hydrolases"/>
    <property type="match status" value="1"/>
</dbReference>
<evidence type="ECO:0000313" key="6">
    <source>
        <dbReference type="Proteomes" id="UP001530377"/>
    </source>
</evidence>
<evidence type="ECO:0000259" key="4">
    <source>
        <dbReference type="Pfam" id="PF16124"/>
    </source>
</evidence>
<feature type="domain" description="ATP-dependent DNA helicase RecQ zinc-binding" evidence="4">
    <location>
        <begin position="52"/>
        <end position="102"/>
    </location>
</feature>
<dbReference type="Proteomes" id="UP001530377">
    <property type="component" value="Unassembled WGS sequence"/>
</dbReference>
<evidence type="ECO:0000256" key="1">
    <source>
        <dbReference type="ARBA" id="ARBA00005446"/>
    </source>
</evidence>
<gene>
    <name evidence="5" type="ORF">ACHAXA_008240</name>
</gene>
<dbReference type="PANTHER" id="PTHR13710:SF155">
    <property type="entry name" value="ATP-DEPENDENT DNA HELICASE Q-LIKE 3"/>
    <property type="match status" value="1"/>
</dbReference>
<evidence type="ECO:0000256" key="2">
    <source>
        <dbReference type="SAM" id="Coils"/>
    </source>
</evidence>